<organism evidence="1 2">
    <name type="scientific">Bradyrhizobium pachyrhizi</name>
    <dbReference type="NCBI Taxonomy" id="280333"/>
    <lineage>
        <taxon>Bacteria</taxon>
        <taxon>Pseudomonadati</taxon>
        <taxon>Pseudomonadota</taxon>
        <taxon>Alphaproteobacteria</taxon>
        <taxon>Hyphomicrobiales</taxon>
        <taxon>Nitrobacteraceae</taxon>
        <taxon>Bradyrhizobium</taxon>
    </lineage>
</organism>
<dbReference type="Proteomes" id="UP000436468">
    <property type="component" value="Unassembled WGS sequence"/>
</dbReference>
<proteinExistence type="predicted"/>
<gene>
    <name evidence="1" type="ORF">GPL21_16500</name>
</gene>
<dbReference type="EMBL" id="WQNF01000010">
    <property type="protein sequence ID" value="MVT66700.1"/>
    <property type="molecule type" value="Genomic_DNA"/>
</dbReference>
<reference evidence="1 2" key="1">
    <citation type="submission" date="2019-12" db="EMBL/GenBank/DDBJ databases">
        <title>Draft genome sequences Bradyrhizobium cajani AMBPC1010, Bradyrhizobium pachyrhizi AMBPC1040 and Bradyrhizobium yuanmingense ALSPC3051, three plant growth promoting strains isolated from nodules of Cajanus cajan L. in Dominican Republic.</title>
        <authorList>
            <person name="Flores-Felix J.D."/>
            <person name="Araujo J."/>
            <person name="Diaz-Alcantara C."/>
            <person name="Gonzalez-Andres F."/>
            <person name="Velazquez E."/>
        </authorList>
    </citation>
    <scope>NUCLEOTIDE SEQUENCE [LARGE SCALE GENOMIC DNA]</scope>
    <source>
        <strain evidence="1 2">1040</strain>
    </source>
</reference>
<accession>A0A844SWB7</accession>
<protein>
    <submittedName>
        <fullName evidence="1">Uncharacterized protein</fullName>
    </submittedName>
</protein>
<dbReference type="RefSeq" id="WP_157344632.1">
    <property type="nucleotide sequence ID" value="NZ_CP176492.1"/>
</dbReference>
<dbReference type="AlphaFoldDB" id="A0A844SWB7"/>
<name>A0A844SWB7_9BRAD</name>
<comment type="caution">
    <text evidence="1">The sequence shown here is derived from an EMBL/GenBank/DDBJ whole genome shotgun (WGS) entry which is preliminary data.</text>
</comment>
<evidence type="ECO:0000313" key="1">
    <source>
        <dbReference type="EMBL" id="MVT66700.1"/>
    </source>
</evidence>
<sequence length="53" mass="6073">MHFERANSSVVKSIPQRDFLGTWLRLYARSQTIPQIDELVPGRIPFGDVPEFG</sequence>
<keyword evidence="2" id="KW-1185">Reference proteome</keyword>
<evidence type="ECO:0000313" key="2">
    <source>
        <dbReference type="Proteomes" id="UP000436468"/>
    </source>
</evidence>